<dbReference type="STRING" id="690567.224"/>
<dbReference type="PANTHER" id="PTHR39162:SF1">
    <property type="entry name" value="SPORULATION PROTEIN YTFJ"/>
    <property type="match status" value="1"/>
</dbReference>
<dbReference type="PANTHER" id="PTHR39162">
    <property type="entry name" value="GLL3345 PROTEIN"/>
    <property type="match status" value="1"/>
</dbReference>
<feature type="region of interest" description="Disordered" evidence="1">
    <location>
        <begin position="49"/>
        <end position="68"/>
    </location>
</feature>
<evidence type="ECO:0000313" key="3">
    <source>
        <dbReference type="Proteomes" id="UP000045545"/>
    </source>
</evidence>
<gene>
    <name evidence="2" type="ORF">224</name>
</gene>
<protein>
    <submittedName>
        <fullName evidence="2">Sporulation protein YtfJ</fullName>
    </submittedName>
</protein>
<name>A0A0E4GA57_9FIRM</name>
<dbReference type="OrthoDB" id="1711150at2"/>
<organism evidence="2 3">
    <name type="scientific">Syntrophomonas zehnderi OL-4</name>
    <dbReference type="NCBI Taxonomy" id="690567"/>
    <lineage>
        <taxon>Bacteria</taxon>
        <taxon>Bacillati</taxon>
        <taxon>Bacillota</taxon>
        <taxon>Clostridia</taxon>
        <taxon>Eubacteriales</taxon>
        <taxon>Syntrophomonadaceae</taxon>
        <taxon>Syntrophomonas</taxon>
    </lineage>
</organism>
<reference evidence="2 3" key="1">
    <citation type="submission" date="2015-03" db="EMBL/GenBank/DDBJ databases">
        <authorList>
            <person name="Murphy D."/>
        </authorList>
    </citation>
    <scope>NUCLEOTIDE SEQUENCE [LARGE SCALE GENOMIC DNA]</scope>
    <source>
        <strain evidence="2 3">OL-4</strain>
    </source>
</reference>
<dbReference type="EMBL" id="CGIH01000004">
    <property type="protein sequence ID" value="CFX02037.1"/>
    <property type="molecule type" value="Genomic_DNA"/>
</dbReference>
<accession>A0A0E4GA57</accession>
<dbReference type="InterPro" id="IPR014229">
    <property type="entry name" value="Spore_YtfJ"/>
</dbReference>
<dbReference type="Proteomes" id="UP000045545">
    <property type="component" value="Unassembled WGS sequence"/>
</dbReference>
<dbReference type="PIRSF" id="PIRSF021377">
    <property type="entry name" value="YtfJ"/>
    <property type="match status" value="1"/>
</dbReference>
<dbReference type="Pfam" id="PF09579">
    <property type="entry name" value="Spore_YtfJ"/>
    <property type="match status" value="1"/>
</dbReference>
<dbReference type="AlphaFoldDB" id="A0A0E4GA57"/>
<proteinExistence type="predicted"/>
<evidence type="ECO:0000256" key="1">
    <source>
        <dbReference type="SAM" id="MobiDB-lite"/>
    </source>
</evidence>
<sequence length="115" mass="11863">MDLTQNIGVLFEELEKIFRTNTIVGEPITAGNVTVIPITSVSFGAGNAGADTQDLKGSDNSGGGAGAGGKITPVAVIVIKDDEVSVLPLSNRSTMDKIMGMVPDIVGKFKGDKNK</sequence>
<dbReference type="RefSeq" id="WP_046494843.1">
    <property type="nucleotide sequence ID" value="NZ_CGIH01000004.1"/>
</dbReference>
<evidence type="ECO:0000313" key="2">
    <source>
        <dbReference type="EMBL" id="CFX02037.1"/>
    </source>
</evidence>
<keyword evidence="3" id="KW-1185">Reference proteome</keyword>